<sequence length="66" mass="7223">MNRRQFIKKTFGACTGLAVLPVVGKATVLATQDPETFDGLAVTGEYSEEELGKEFIGISEYPYCEC</sequence>
<organism evidence="1">
    <name type="scientific">marine sediment metagenome</name>
    <dbReference type="NCBI Taxonomy" id="412755"/>
    <lineage>
        <taxon>unclassified sequences</taxon>
        <taxon>metagenomes</taxon>
        <taxon>ecological metagenomes</taxon>
    </lineage>
</organism>
<evidence type="ECO:0000313" key="1">
    <source>
        <dbReference type="EMBL" id="KKL61223.1"/>
    </source>
</evidence>
<dbReference type="AlphaFoldDB" id="A0A0F9DHQ2"/>
<comment type="caution">
    <text evidence="1">The sequence shown here is derived from an EMBL/GenBank/DDBJ whole genome shotgun (WGS) entry which is preliminary data.</text>
</comment>
<name>A0A0F9DHQ2_9ZZZZ</name>
<accession>A0A0F9DHQ2</accession>
<proteinExistence type="predicted"/>
<reference evidence="1" key="1">
    <citation type="journal article" date="2015" name="Nature">
        <title>Complex archaea that bridge the gap between prokaryotes and eukaryotes.</title>
        <authorList>
            <person name="Spang A."/>
            <person name="Saw J.H."/>
            <person name="Jorgensen S.L."/>
            <person name="Zaremba-Niedzwiedzka K."/>
            <person name="Martijn J."/>
            <person name="Lind A.E."/>
            <person name="van Eijk R."/>
            <person name="Schleper C."/>
            <person name="Guy L."/>
            <person name="Ettema T.J."/>
        </authorList>
    </citation>
    <scope>NUCLEOTIDE SEQUENCE</scope>
</reference>
<protein>
    <submittedName>
        <fullName evidence="1">Uncharacterized protein</fullName>
    </submittedName>
</protein>
<dbReference type="EMBL" id="LAZR01028885">
    <property type="protein sequence ID" value="KKL61223.1"/>
    <property type="molecule type" value="Genomic_DNA"/>
</dbReference>
<gene>
    <name evidence="1" type="ORF">LCGC14_2197470</name>
</gene>